<proteinExistence type="predicted"/>
<dbReference type="Proteomes" id="UP000001194">
    <property type="component" value="Unassembled WGS sequence"/>
</dbReference>
<name>B0D9L8_LACBS</name>
<dbReference type="KEGG" id="lbc:LACBIDRAFT_326768"/>
<evidence type="ECO:0000313" key="3">
    <source>
        <dbReference type="Proteomes" id="UP000001194"/>
    </source>
</evidence>
<protein>
    <submittedName>
        <fullName evidence="2">Predicted protein</fullName>
    </submittedName>
</protein>
<dbReference type="InParanoid" id="B0D9L8"/>
<dbReference type="OrthoDB" id="539213at2759"/>
<dbReference type="GeneID" id="6076614"/>
<organism evidence="3">
    <name type="scientific">Laccaria bicolor (strain S238N-H82 / ATCC MYA-4686)</name>
    <name type="common">Bicoloured deceiver</name>
    <name type="synonym">Laccaria laccata var. bicolor</name>
    <dbReference type="NCBI Taxonomy" id="486041"/>
    <lineage>
        <taxon>Eukaryota</taxon>
        <taxon>Fungi</taxon>
        <taxon>Dikarya</taxon>
        <taxon>Basidiomycota</taxon>
        <taxon>Agaricomycotina</taxon>
        <taxon>Agaricomycetes</taxon>
        <taxon>Agaricomycetidae</taxon>
        <taxon>Agaricales</taxon>
        <taxon>Agaricineae</taxon>
        <taxon>Hydnangiaceae</taxon>
        <taxon>Laccaria</taxon>
    </lineage>
</organism>
<sequence>MSLFTCGLKDPPWLNPALRLIPPPVEPLCRVGLKRAFLSRHLQRRQSRHAASRRRALMLLQGRAPTKCARRVLRKLCRLFLQKIQPRSSTNFRLWPPAHLARYQEKVIDILHFSGEFSNPVCSRLCTHATSWQHNHRASRLKPRLNVEFLKLGQKLEAFYSPSASTDALPTISCRVTEAKSASYLTVERSSLGILFNFHEHVGADSFSVIALRRLLLKLRSFFDAEDEAGAQRAFRLCCHRVYDVKGGGCEVHGLLDGQVNRLSNVLSIRVKLHRAPDRFALGFKAVPGKKHTYDVYMAEREKPAIPLYQPTAATLDQPRRSILSCTRPSSLDVAVTTQMVLSNLRRTSPIGRHHHDPAYLPQLEELLIEITQQSQTLVQHFRDKAKDALKEIAERRKSSERIDALRNAVSHAATGKLTPGLSFLVHNDDPSMYKVYLVGLWEVDRELEELEEKATPSDTDGQDYGSTRSTIDSRVMHLSKKAQGIRVAAEGENKGTSRLKAWLKRVVLPVQHQTKLELVLDVDEKGAMQ</sequence>
<keyword evidence="3" id="KW-1185">Reference proteome</keyword>
<dbReference type="RefSeq" id="XP_001880599.1">
    <property type="nucleotide sequence ID" value="XM_001880564.1"/>
</dbReference>
<gene>
    <name evidence="2" type="ORF">LACBIDRAFT_326768</name>
</gene>
<dbReference type="AlphaFoldDB" id="B0D9L8"/>
<dbReference type="EMBL" id="DS547101">
    <property type="protein sequence ID" value="EDR08374.1"/>
    <property type="molecule type" value="Genomic_DNA"/>
</dbReference>
<accession>B0D9L8</accession>
<evidence type="ECO:0000313" key="2">
    <source>
        <dbReference type="EMBL" id="EDR08374.1"/>
    </source>
</evidence>
<dbReference type="HOGENOM" id="CLU_513940_0_0_1"/>
<reference evidence="2 3" key="1">
    <citation type="journal article" date="2008" name="Nature">
        <title>The genome of Laccaria bicolor provides insights into mycorrhizal symbiosis.</title>
        <authorList>
            <person name="Martin F."/>
            <person name="Aerts A."/>
            <person name="Ahren D."/>
            <person name="Brun A."/>
            <person name="Danchin E.G.J."/>
            <person name="Duchaussoy F."/>
            <person name="Gibon J."/>
            <person name="Kohler A."/>
            <person name="Lindquist E."/>
            <person name="Pereda V."/>
            <person name="Salamov A."/>
            <person name="Shapiro H.J."/>
            <person name="Wuyts J."/>
            <person name="Blaudez D."/>
            <person name="Buee M."/>
            <person name="Brokstein P."/>
            <person name="Canbaeck B."/>
            <person name="Cohen D."/>
            <person name="Courty P.E."/>
            <person name="Coutinho P.M."/>
            <person name="Delaruelle C."/>
            <person name="Detter J.C."/>
            <person name="Deveau A."/>
            <person name="DiFazio S."/>
            <person name="Duplessis S."/>
            <person name="Fraissinet-Tachet L."/>
            <person name="Lucic E."/>
            <person name="Frey-Klett P."/>
            <person name="Fourrey C."/>
            <person name="Feussner I."/>
            <person name="Gay G."/>
            <person name="Grimwood J."/>
            <person name="Hoegger P.J."/>
            <person name="Jain P."/>
            <person name="Kilaru S."/>
            <person name="Labbe J."/>
            <person name="Lin Y.C."/>
            <person name="Legue V."/>
            <person name="Le Tacon F."/>
            <person name="Marmeisse R."/>
            <person name="Melayah D."/>
            <person name="Montanini B."/>
            <person name="Muratet M."/>
            <person name="Nehls U."/>
            <person name="Niculita-Hirzel H."/>
            <person name="Oudot-Le Secq M.P."/>
            <person name="Peter M."/>
            <person name="Quesneville H."/>
            <person name="Rajashekar B."/>
            <person name="Reich M."/>
            <person name="Rouhier N."/>
            <person name="Schmutz J."/>
            <person name="Yin T."/>
            <person name="Chalot M."/>
            <person name="Henrissat B."/>
            <person name="Kuees U."/>
            <person name="Lucas S."/>
            <person name="Van de Peer Y."/>
            <person name="Podila G.K."/>
            <person name="Polle A."/>
            <person name="Pukkila P.J."/>
            <person name="Richardson P.M."/>
            <person name="Rouze P."/>
            <person name="Sanders I.R."/>
            <person name="Stajich J.E."/>
            <person name="Tunlid A."/>
            <person name="Tuskan G."/>
            <person name="Grigoriev I.V."/>
        </authorList>
    </citation>
    <scope>NUCLEOTIDE SEQUENCE [LARGE SCALE GENOMIC DNA]</scope>
    <source>
        <strain evidence="3">S238N-H82 / ATCC MYA-4686</strain>
    </source>
</reference>
<feature type="compositionally biased region" description="Polar residues" evidence="1">
    <location>
        <begin position="457"/>
        <end position="471"/>
    </location>
</feature>
<evidence type="ECO:0000256" key="1">
    <source>
        <dbReference type="SAM" id="MobiDB-lite"/>
    </source>
</evidence>
<feature type="region of interest" description="Disordered" evidence="1">
    <location>
        <begin position="452"/>
        <end position="471"/>
    </location>
</feature>